<organism evidence="3 4">
    <name type="scientific">Cyanidioschyzon merolae (strain NIES-3377 / 10D)</name>
    <name type="common">Unicellular red alga</name>
    <dbReference type="NCBI Taxonomy" id="280699"/>
    <lineage>
        <taxon>Eukaryota</taxon>
        <taxon>Rhodophyta</taxon>
        <taxon>Bangiophyceae</taxon>
        <taxon>Cyanidiales</taxon>
        <taxon>Cyanidiaceae</taxon>
        <taxon>Cyanidioschyzon</taxon>
    </lineage>
</organism>
<dbReference type="OMA" id="THGWIEE"/>
<evidence type="ECO:0000313" key="3">
    <source>
        <dbReference type="EMBL" id="BAM81468.1"/>
    </source>
</evidence>
<dbReference type="AlphaFoldDB" id="M1VJH3"/>
<reference evidence="3 4" key="1">
    <citation type="journal article" date="2004" name="Nature">
        <title>Genome sequence of the ultrasmall unicellular red alga Cyanidioschyzon merolae 10D.</title>
        <authorList>
            <person name="Matsuzaki M."/>
            <person name="Misumi O."/>
            <person name="Shin-i T."/>
            <person name="Maruyama S."/>
            <person name="Takahara M."/>
            <person name="Miyagishima S."/>
            <person name="Mori T."/>
            <person name="Nishida K."/>
            <person name="Yagisawa F."/>
            <person name="Nishida K."/>
            <person name="Yoshida Y."/>
            <person name="Nishimura Y."/>
            <person name="Nakao S."/>
            <person name="Kobayashi T."/>
            <person name="Momoyama Y."/>
            <person name="Higashiyama T."/>
            <person name="Minoda A."/>
            <person name="Sano M."/>
            <person name="Nomoto H."/>
            <person name="Oishi K."/>
            <person name="Hayashi H."/>
            <person name="Ohta F."/>
            <person name="Nishizaka S."/>
            <person name="Haga S."/>
            <person name="Miura S."/>
            <person name="Morishita T."/>
            <person name="Kabeya Y."/>
            <person name="Terasawa K."/>
            <person name="Suzuki Y."/>
            <person name="Ishii Y."/>
            <person name="Asakawa S."/>
            <person name="Takano H."/>
            <person name="Ohta N."/>
            <person name="Kuroiwa H."/>
            <person name="Tanaka K."/>
            <person name="Shimizu N."/>
            <person name="Sugano S."/>
            <person name="Sato N."/>
            <person name="Nozaki H."/>
            <person name="Ogasawara N."/>
            <person name="Kohara Y."/>
            <person name="Kuroiwa T."/>
        </authorList>
    </citation>
    <scope>NUCLEOTIDE SEQUENCE [LARGE SCALE GENOMIC DNA]</scope>
    <source>
        <strain evidence="3 4">10D</strain>
    </source>
</reference>
<feature type="compositionally biased region" description="Basic and acidic residues" evidence="2">
    <location>
        <begin position="440"/>
        <end position="460"/>
    </location>
</feature>
<dbReference type="Gramene" id="CMO091CT">
    <property type="protein sequence ID" value="CMO091CT"/>
    <property type="gene ID" value="CMO091C"/>
</dbReference>
<gene>
    <name evidence="3" type="ORF">CYME_CMO091C</name>
</gene>
<feature type="region of interest" description="Disordered" evidence="2">
    <location>
        <begin position="440"/>
        <end position="468"/>
    </location>
</feature>
<keyword evidence="4" id="KW-1185">Reference proteome</keyword>
<feature type="coiled-coil region" evidence="1">
    <location>
        <begin position="115"/>
        <end position="372"/>
    </location>
</feature>
<proteinExistence type="predicted"/>
<dbReference type="OrthoDB" id="10455022at2759"/>
<dbReference type="Proteomes" id="UP000007014">
    <property type="component" value="Chromosome 15"/>
</dbReference>
<accession>M1VJH3</accession>
<dbReference type="EMBL" id="AP006497">
    <property type="protein sequence ID" value="BAM81468.1"/>
    <property type="molecule type" value="Genomic_DNA"/>
</dbReference>
<dbReference type="HOGENOM" id="CLU_584453_0_0_1"/>
<dbReference type="KEGG" id="cme:CYME_CMO091C"/>
<feature type="region of interest" description="Disordered" evidence="2">
    <location>
        <begin position="1"/>
        <end position="35"/>
    </location>
</feature>
<evidence type="ECO:0000313" key="4">
    <source>
        <dbReference type="Proteomes" id="UP000007014"/>
    </source>
</evidence>
<evidence type="ECO:0000256" key="2">
    <source>
        <dbReference type="SAM" id="MobiDB-lite"/>
    </source>
</evidence>
<name>M1VJH3_CYAM1</name>
<dbReference type="GeneID" id="16995594"/>
<sequence length="468" mass="53838">MPVGSGVEPQAAAFESLQPPWLGSKPPHTQSTRDDLEAVMTEQKLELESAQRQRLARLEERARNQDKVIARLQRELYEARRLIEERKTSPTLVDAIRVPAGVQTTTSSAGKQHDVASLALQLEAAKEALAAEQRNRQETERLSERLAKSFDSYLQEMERRQRAQEQEYRRQEMHLRGELRRCNMAKAHLEEQLELEKESLRAAQQELRGLRSRVEGTIEDMKARQLQLEEGKRELERNLNKLSDQLEKERTLFQSERERFQQASREAYTMLSESAARSDELEKRLAETQAQMQQLRIEFGSQLQAEVARSAALERDLDRYRQRNRQFEDRIDELLTVNQKQAEERASLRAEIRRLTDELVRVQARSTFAERRLQDLLLDASSPQTEANLLPGDTGDVPTPLSGSIMKKTSPSSVHKLQNIESSLRGISEENAAFRAKVRAYLDKRTPEPRSRSLADDTHTRSQKGTPP</sequence>
<evidence type="ECO:0000256" key="1">
    <source>
        <dbReference type="SAM" id="Coils"/>
    </source>
</evidence>
<protein>
    <submittedName>
        <fullName evidence="3">Similar to myosin heavy chain</fullName>
    </submittedName>
</protein>
<dbReference type="RefSeq" id="XP_005537504.1">
    <property type="nucleotide sequence ID" value="XM_005537447.1"/>
</dbReference>
<reference evidence="3 4" key="2">
    <citation type="journal article" date="2007" name="BMC Biol.">
        <title>A 100%-complete sequence reveals unusually simple genomic features in the hot-spring red alga Cyanidioschyzon merolae.</title>
        <authorList>
            <person name="Nozaki H."/>
            <person name="Takano H."/>
            <person name="Misumi O."/>
            <person name="Terasawa K."/>
            <person name="Matsuzaki M."/>
            <person name="Maruyama S."/>
            <person name="Nishida K."/>
            <person name="Yagisawa F."/>
            <person name="Yoshida Y."/>
            <person name="Fujiwara T."/>
            <person name="Takio S."/>
            <person name="Tamura K."/>
            <person name="Chung S.J."/>
            <person name="Nakamura S."/>
            <person name="Kuroiwa H."/>
            <person name="Tanaka K."/>
            <person name="Sato N."/>
            <person name="Kuroiwa T."/>
        </authorList>
    </citation>
    <scope>NUCLEOTIDE SEQUENCE [LARGE SCALE GENOMIC DNA]</scope>
    <source>
        <strain evidence="3 4">10D</strain>
    </source>
</reference>
<keyword evidence="1" id="KW-0175">Coiled coil</keyword>